<dbReference type="AlphaFoldDB" id="A0A1W1XZ89"/>
<evidence type="ECO:0000256" key="2">
    <source>
        <dbReference type="SAM" id="MobiDB-lite"/>
    </source>
</evidence>
<reference evidence="5 6" key="1">
    <citation type="submission" date="2017-04" db="EMBL/GenBank/DDBJ databases">
        <authorList>
            <person name="Afonso C.L."/>
            <person name="Miller P.J."/>
            <person name="Scott M.A."/>
            <person name="Spackman E."/>
            <person name="Goraichik I."/>
            <person name="Dimitrov K.M."/>
            <person name="Suarez D.L."/>
            <person name="Swayne D.E."/>
        </authorList>
    </citation>
    <scope>NUCLEOTIDE SEQUENCE [LARGE SCALE GENOMIC DNA]</scope>
    <source>
        <strain evidence="5 6">DSM 23236</strain>
    </source>
</reference>
<dbReference type="Gene3D" id="2.10.10.20">
    <property type="entry name" value="Carbohydrate-binding module superfamily 5/12"/>
    <property type="match status" value="1"/>
</dbReference>
<dbReference type="GO" id="GO:0005576">
    <property type="term" value="C:extracellular region"/>
    <property type="evidence" value="ECO:0007669"/>
    <property type="project" value="InterPro"/>
</dbReference>
<feature type="domain" description="GH18" evidence="4">
    <location>
        <begin position="277"/>
        <end position="541"/>
    </location>
</feature>
<dbReference type="SMART" id="SM00495">
    <property type="entry name" value="ChtBD3"/>
    <property type="match status" value="1"/>
</dbReference>
<dbReference type="SUPFAM" id="SSF51055">
    <property type="entry name" value="Carbohydrate binding domain"/>
    <property type="match status" value="1"/>
</dbReference>
<proteinExistence type="predicted"/>
<dbReference type="InterPro" id="IPR003610">
    <property type="entry name" value="CBM5/12"/>
</dbReference>
<dbReference type="InterPro" id="IPR001223">
    <property type="entry name" value="Glyco_hydro18_cat"/>
</dbReference>
<dbReference type="EMBL" id="FWXD01000030">
    <property type="protein sequence ID" value="SMC29194.1"/>
    <property type="molecule type" value="Genomic_DNA"/>
</dbReference>
<dbReference type="CDD" id="cd12214">
    <property type="entry name" value="ChiA1_BD"/>
    <property type="match status" value="1"/>
</dbReference>
<feature type="region of interest" description="Disordered" evidence="2">
    <location>
        <begin position="75"/>
        <end position="111"/>
    </location>
</feature>
<dbReference type="Proteomes" id="UP000192761">
    <property type="component" value="Unassembled WGS sequence"/>
</dbReference>
<dbReference type="PROSITE" id="PS51910">
    <property type="entry name" value="GH18_2"/>
    <property type="match status" value="1"/>
</dbReference>
<feature type="compositionally biased region" description="Low complexity" evidence="2">
    <location>
        <begin position="79"/>
        <end position="111"/>
    </location>
</feature>
<dbReference type="RefSeq" id="WP_217807112.1">
    <property type="nucleotide sequence ID" value="NZ_FWXD01000030.1"/>
</dbReference>
<dbReference type="GO" id="GO:0005975">
    <property type="term" value="P:carbohydrate metabolic process"/>
    <property type="evidence" value="ECO:0007669"/>
    <property type="project" value="InterPro"/>
</dbReference>
<dbReference type="Pfam" id="PF02839">
    <property type="entry name" value="CBM_5_12"/>
    <property type="match status" value="1"/>
</dbReference>
<evidence type="ECO:0000256" key="1">
    <source>
        <dbReference type="ARBA" id="ARBA00022801"/>
    </source>
</evidence>
<keyword evidence="3" id="KW-0732">Signal</keyword>
<name>A0A1W1XZ89_9NEIS</name>
<sequence>MQTRNLIALGAAALCGVAAYAQAAYPAWAEGNTYTAGTYVSYNGHDYVALITHTAYVGAGWTPVVTPTLWKDLGPSSGSATPVPTATPKPTTAPTSAPTATPKPTAAPTVTPTPAGCTFTNWTEGVIYQLGAVVKYLPNGQFYKVVQVAGNGSDATNPTISTWYWQPTTCGGVTPAPTATPKPTSTPVPTVTPTPAPGCNYVTWTSGVIYQLGTIVKYPANGQYYKEVAVGSNGSDATDPTISTYYWQPTTCGNGPTPVPTAVPTPGPTPVPGKLGKIVGGYWPYWPSSPVRIKDVNPNYNLIYLFAAVPEGGAPGTTGRVIWNAPGNGRGAADNLVSDIQYARGVQGRRIILSVGGAGNGMSFPNRTKSQNFVDSIVGIYNQLGGFDGLDWNTFEGSQAPDTGEMIWISQELKRRYAGFIISAPPAPWNSVDKTFCQTMVQSGALDYCAPQYYDGPNLADPAYVVNSVNEWVGLIGETHLVVGLGVNSATNYMSIDQAVSTWKQVKAAHPNLLGAFDWQIGTDEEQGWPFANQLKPLINP</sequence>
<organism evidence="5 6">
    <name type="scientific">Andreprevotia lacus DSM 23236</name>
    <dbReference type="NCBI Taxonomy" id="1121001"/>
    <lineage>
        <taxon>Bacteria</taxon>
        <taxon>Pseudomonadati</taxon>
        <taxon>Pseudomonadota</taxon>
        <taxon>Betaproteobacteria</taxon>
        <taxon>Neisseriales</taxon>
        <taxon>Chitinibacteraceae</taxon>
        <taxon>Andreprevotia</taxon>
    </lineage>
</organism>
<keyword evidence="6" id="KW-1185">Reference proteome</keyword>
<evidence type="ECO:0000313" key="5">
    <source>
        <dbReference type="EMBL" id="SMC29194.1"/>
    </source>
</evidence>
<dbReference type="STRING" id="1121001.SAMN02745857_03672"/>
<gene>
    <name evidence="5" type="ORF">SAMN02745857_03672</name>
</gene>
<evidence type="ECO:0000313" key="6">
    <source>
        <dbReference type="Proteomes" id="UP000192761"/>
    </source>
</evidence>
<feature type="signal peptide" evidence="3">
    <location>
        <begin position="1"/>
        <end position="23"/>
    </location>
</feature>
<protein>
    <submittedName>
        <fullName evidence="5">Chitinase</fullName>
    </submittedName>
</protein>
<dbReference type="GO" id="GO:0030246">
    <property type="term" value="F:carbohydrate binding"/>
    <property type="evidence" value="ECO:0007669"/>
    <property type="project" value="InterPro"/>
</dbReference>
<dbReference type="InterPro" id="IPR036573">
    <property type="entry name" value="CBM_sf_5/12"/>
</dbReference>
<keyword evidence="1" id="KW-0378">Hydrolase</keyword>
<dbReference type="Gene3D" id="3.20.20.80">
    <property type="entry name" value="Glycosidases"/>
    <property type="match status" value="1"/>
</dbReference>
<dbReference type="InterPro" id="IPR017853">
    <property type="entry name" value="GH"/>
</dbReference>
<dbReference type="GO" id="GO:0004553">
    <property type="term" value="F:hydrolase activity, hydrolyzing O-glycosyl compounds"/>
    <property type="evidence" value="ECO:0007669"/>
    <property type="project" value="InterPro"/>
</dbReference>
<evidence type="ECO:0000256" key="3">
    <source>
        <dbReference type="SAM" id="SignalP"/>
    </source>
</evidence>
<dbReference type="Gene3D" id="2.10.10.90">
    <property type="match status" value="1"/>
</dbReference>
<dbReference type="SUPFAM" id="SSF51445">
    <property type="entry name" value="(Trans)glycosidases"/>
    <property type="match status" value="1"/>
</dbReference>
<feature type="chain" id="PRO_5012664330" evidence="3">
    <location>
        <begin position="24"/>
        <end position="541"/>
    </location>
</feature>
<evidence type="ECO:0000259" key="4">
    <source>
        <dbReference type="PROSITE" id="PS51910"/>
    </source>
</evidence>
<accession>A0A1W1XZ89</accession>